<dbReference type="InterPro" id="IPR020843">
    <property type="entry name" value="ER"/>
</dbReference>
<dbReference type="InterPro" id="IPR049552">
    <property type="entry name" value="PKS_DH_N"/>
</dbReference>
<dbReference type="InterPro" id="IPR013968">
    <property type="entry name" value="PKS_KR"/>
</dbReference>
<dbReference type="InterPro" id="IPR016036">
    <property type="entry name" value="Malonyl_transacylase_ACP-bd"/>
</dbReference>
<dbReference type="SMART" id="SM00827">
    <property type="entry name" value="PKS_AT"/>
    <property type="match status" value="1"/>
</dbReference>
<dbReference type="Gene3D" id="3.40.50.150">
    <property type="entry name" value="Vaccinia Virus protein VP39"/>
    <property type="match status" value="1"/>
</dbReference>
<dbReference type="GO" id="GO:0031177">
    <property type="term" value="F:phosphopantetheine binding"/>
    <property type="evidence" value="ECO:0007669"/>
    <property type="project" value="InterPro"/>
</dbReference>
<dbReference type="PANTHER" id="PTHR43775:SF29">
    <property type="entry name" value="ASPERFURANONE POLYKETIDE SYNTHASE AFOG-RELATED"/>
    <property type="match status" value="1"/>
</dbReference>
<sequence length="2648" mass="291920">MAPGIVNSLEQEINGTTPIYVTDKLSKDAVTYPEPQSRPLDPGKPHTALKPDDHSALFQNSREPLAVTGFAFTLPQEATSVQDFWRILLEKRCVMSQFPEDRVNIDAFYHPDTNRSDSVPFRGGHFLGTLPSAFDAPFFTITAAEAEAMDPQQRVLLETTYHALENAGIPLEEVSGSRTSVHVGCSSDDYKSINLRSHDFIPIHSSAGLAMAMLSNRVSWFYNLLGPSMSIDTACSSSMVALDVACQGLQNGETDMALVGGINTILDIDSSITLSRMNFASTDSLCRSFDSRGKGYSRAEGFGVMVVKRMSDALKANDTIRAVIRATGSNQDGRTPGITQPSRDSQERLIRETYSKVNLDMDTTRYCEAHGTGTAVGDPIEANAIGNAFRSARNSADPMYIGAVKSNVGHLEGASGIAGLIKTIMVLEKGIIPPNANFEILNPGIDADYLNLKFPTKSTPWPSQGLRRASISNFGFGGSNTHVILDDAYNFLRLRGLKGNHWTLPQPPSLAAFEESYHTSMVKNSIQTTMENLPKSKSQTQKTALLVWSASDRNGVTRVAESLRTIPQETAGYLGKDSADAYLQNIVYTLSKRRSMLSWRSFTVVESLSDLETLPTKMSKPVRAKSNPKLGYVFTGQGAQYATMSETLLRFPVFRDSLRKSEMYLNEMGCQWFLIDELLKPEGASSVNDAAYSQPLCTALQIGIVDLLRTLNTEPLVAIGHSSGEIAAAYAIGAISHQSACKIAYFRGKCAAELEASVESRGAMMSVGLSDGEIEPYFNSIRSHFGSQDINVACKNSPRNLTISGKKEQIDWLKSILDRENVFARVLKVKVPYHSPFMKAIAPKYLSMMGQLEAGEPQKTSLYMISSVTGARISAADVQTAQYWVDNMVNPVLFTDAIQRLCSTPKSGLKRSGAIAVKATVTELLEIGPDAALRRPIRDTLEAANAQDVSYLSTLSRSSSASLAFLDAMGKLSCSGHHVDILQANTEAERYNGRHIALPNLPSYSFDHSQSYWNEGRFSKDGYRLRKHPRVDLLGTTVPDWNELEPRWRNFLRVPEQPWIQDHKVNGAIMYPAAGMLVMALEATKQLYNGRHRVTGYKLSDTAFPRGLIVPPDAKGVEYEFIFRPTKGKGISWDFVLLGYLNERWQECCTGSAEVEVEEPTNDIDNGKEALAFAAENDRLFELTRRNCREELTAERIYNYFSGQGLDYGPAFRGIQGARYDGDTGVLANVQVFQWSSPGNGEPQPHIIHPATLDAVLQTAIIALSNGTKRDLPAILPTRLGKLWVRADGVNFPQDALTDVVADATMVGPRKARTEYTVADVVTGSPMLKIEESEGTLIGSADSRRAFGENSSPCYSWDWKADLDLLSDQELSGHCEGARAPRTDDSDFYQGLGFALLMHMSEALQNLPQNNLRKPASHLDHYTEWMQRWLGYFHDGRLPHLSPDHPKWKRLSTNEHSRRDHYMRLESTAQGSFFLTLGRNLLSVLKGEVDPQALFDENNLTSRFDQVLSEQIIDYGPLTQYLDLLIHKNPSLKVLEVGAGSGTLTNHILDALNAHDEDLPNTLTCSQYDFTDISGEHLISAAEKFAQYGEKIKYFALDIEKDPAQQDVADGTYDVIIAGSVLHATKNLKNTMHHVRKLLKPGGKIIFLEMVYYAMRASFAFGLLPEWWSSEEKERHLAPWVTTDAWDEALRDSGFSGIDLEIRDYVDDACHEYSFLISTATASQENSNGVTPNSEQSPLILTTDTELQTEIGAQLKQELKSRHSFSPEVTSLAAVAERSDLQDRTSIFLHEVDTAFVAGLDAEKFTQLKRVLTTAPRILWVTSGGGNGEGDPRLHLIDGLSRTALTETPQLELITLALEAKYLSPLGATEKILRVFDQSLADSADDFEPEYREKDDRLCISRVSPASRMSRSVQSLMTLSRTAKQEFGEGPPLALRIGTLGLLDSLHFVEDATVDNPLAPGEIEVEVNCAGVNFRDCLTVLGQLETTFLGLECSGIVHRAGRESGFKPGDRVAAMFRNSFQTYTRGPADFAVKLPENISFAEASSIPITYVTAWYCVHVMARLQPRESILIHAGAGGTGQAAIQVAKYIGANIFVTVSSTEKKKLMVERYGIDEKNIFYSRNTSFVSGIMRETNGRGVDVVLNSLSGKELKATWACIGPLGRFVEIGTRDILSHNQLPMWQFRKSCAYCAFDLPVLASEQPSLVRESLAAVMRLLSEKILSPPSPIQTLGISEISEALRLFQSGKVFGKMIIEMRKHDLVQATIATKHSYNFSATNSYLIVGGTGGLGRDIARWMVQRGARYLILLSRSGTKSQTAKQLTEELAALDVQVACPACDVNNRESLSVALEHCTQTMPPVKGCIQAAMILRDITLKNMSFEDWATACEPKVQGTWNLHQLLPRGMDFFICLSSISSIIGNGGQANYAAANTYMDEFVYHRARHQEKATTINLGWVNAEGAVAENVALKAFFENNKFFKAISIAEVHALLEYYCDPNLSIDTASSQQVITGLNIPSGDELQLRTVPWTRRRTSRRWAQLIQDKSLGSANAIDEVELANDASLFREAPTFEDAARVVVEGLVRMLTKALGVPAEDVDTSKPLHALGVDSLLAIELRNFFQKELDADVAIFDIMGAADLSEVGMLVTKASQARA</sequence>
<feature type="domain" description="Carrier" evidence="10">
    <location>
        <begin position="2567"/>
        <end position="2647"/>
    </location>
</feature>
<evidence type="ECO:0000256" key="4">
    <source>
        <dbReference type="ARBA" id="ARBA00022857"/>
    </source>
</evidence>
<evidence type="ECO:0000256" key="9">
    <source>
        <dbReference type="SAM" id="MobiDB-lite"/>
    </source>
</evidence>
<evidence type="ECO:0000256" key="2">
    <source>
        <dbReference type="ARBA" id="ARBA00022553"/>
    </source>
</evidence>
<dbReference type="Pfam" id="PF00550">
    <property type="entry name" value="PP-binding"/>
    <property type="match status" value="1"/>
</dbReference>
<dbReference type="Gene3D" id="3.10.129.110">
    <property type="entry name" value="Polyketide synthase dehydratase"/>
    <property type="match status" value="1"/>
</dbReference>
<keyword evidence="2" id="KW-0597">Phosphoprotein</keyword>
<dbReference type="PROSITE" id="PS00012">
    <property type="entry name" value="PHOSPHOPANTETHEINE"/>
    <property type="match status" value="1"/>
</dbReference>
<feature type="compositionally biased region" description="Polar residues" evidence="9">
    <location>
        <begin position="327"/>
        <end position="343"/>
    </location>
</feature>
<dbReference type="Pfam" id="PF08242">
    <property type="entry name" value="Methyltransf_12"/>
    <property type="match status" value="1"/>
</dbReference>
<dbReference type="SUPFAM" id="SSF51735">
    <property type="entry name" value="NAD(P)-binding Rossmann-fold domains"/>
    <property type="match status" value="2"/>
</dbReference>
<dbReference type="SMART" id="SM00825">
    <property type="entry name" value="PKS_KS"/>
    <property type="match status" value="1"/>
</dbReference>
<dbReference type="SMART" id="SM00822">
    <property type="entry name" value="PKS_KR"/>
    <property type="match status" value="1"/>
</dbReference>
<evidence type="ECO:0000259" key="10">
    <source>
        <dbReference type="PROSITE" id="PS50075"/>
    </source>
</evidence>
<dbReference type="InterPro" id="IPR013217">
    <property type="entry name" value="Methyltransf_12"/>
</dbReference>
<dbReference type="Gene3D" id="3.90.180.10">
    <property type="entry name" value="Medium-chain alcohol dehydrogenases, catalytic domain"/>
    <property type="match status" value="1"/>
</dbReference>
<dbReference type="SMART" id="SM00826">
    <property type="entry name" value="PKS_DH"/>
    <property type="match status" value="1"/>
</dbReference>
<keyword evidence="3" id="KW-0808">Transferase</keyword>
<dbReference type="Pfam" id="PF02801">
    <property type="entry name" value="Ketoacyl-synt_C"/>
    <property type="match status" value="1"/>
</dbReference>
<dbReference type="InterPro" id="IPR011032">
    <property type="entry name" value="GroES-like_sf"/>
</dbReference>
<dbReference type="SUPFAM" id="SSF53901">
    <property type="entry name" value="Thiolase-like"/>
    <property type="match status" value="1"/>
</dbReference>
<dbReference type="CDD" id="cd02440">
    <property type="entry name" value="AdoMet_MTases"/>
    <property type="match status" value="1"/>
</dbReference>
<dbReference type="InterPro" id="IPR036291">
    <property type="entry name" value="NAD(P)-bd_dom_sf"/>
</dbReference>
<evidence type="ECO:0000256" key="1">
    <source>
        <dbReference type="ARBA" id="ARBA00022450"/>
    </source>
</evidence>
<evidence type="ECO:0000256" key="5">
    <source>
        <dbReference type="ARBA" id="ARBA00023002"/>
    </source>
</evidence>
<dbReference type="GO" id="GO:1901336">
    <property type="term" value="P:lactone biosynthetic process"/>
    <property type="evidence" value="ECO:0007669"/>
    <property type="project" value="UniProtKB-ARBA"/>
</dbReference>
<feature type="region of interest" description="Disordered" evidence="9">
    <location>
        <begin position="31"/>
        <end position="52"/>
    </location>
</feature>
<dbReference type="SUPFAM" id="SSF50129">
    <property type="entry name" value="GroES-like"/>
    <property type="match status" value="1"/>
</dbReference>
<dbReference type="Gene3D" id="3.40.50.720">
    <property type="entry name" value="NAD(P)-binding Rossmann-like Domain"/>
    <property type="match status" value="1"/>
</dbReference>
<evidence type="ECO:0000256" key="6">
    <source>
        <dbReference type="ARBA" id="ARBA00023268"/>
    </source>
</evidence>
<dbReference type="InterPro" id="IPR016035">
    <property type="entry name" value="Acyl_Trfase/lysoPLipase"/>
</dbReference>
<keyword evidence="14" id="KW-1185">Reference proteome</keyword>
<dbReference type="SUPFAM" id="SSF47336">
    <property type="entry name" value="ACP-like"/>
    <property type="match status" value="1"/>
</dbReference>
<dbReference type="InterPro" id="IPR018201">
    <property type="entry name" value="Ketoacyl_synth_AS"/>
</dbReference>
<dbReference type="GO" id="GO:0004312">
    <property type="term" value="F:fatty acid synthase activity"/>
    <property type="evidence" value="ECO:0007669"/>
    <property type="project" value="TreeGrafter"/>
</dbReference>
<dbReference type="InterPro" id="IPR014043">
    <property type="entry name" value="Acyl_transferase_dom"/>
</dbReference>
<dbReference type="OrthoDB" id="329835at2759"/>
<reference evidence="13" key="1">
    <citation type="journal article" date="2020" name="Stud. Mycol.">
        <title>101 Dothideomycetes genomes: a test case for predicting lifestyles and emergence of pathogens.</title>
        <authorList>
            <person name="Haridas S."/>
            <person name="Albert R."/>
            <person name="Binder M."/>
            <person name="Bloem J."/>
            <person name="Labutti K."/>
            <person name="Salamov A."/>
            <person name="Andreopoulos B."/>
            <person name="Baker S."/>
            <person name="Barry K."/>
            <person name="Bills G."/>
            <person name="Bluhm B."/>
            <person name="Cannon C."/>
            <person name="Castanera R."/>
            <person name="Culley D."/>
            <person name="Daum C."/>
            <person name="Ezra D."/>
            <person name="Gonzalez J."/>
            <person name="Henrissat B."/>
            <person name="Kuo A."/>
            <person name="Liang C."/>
            <person name="Lipzen A."/>
            <person name="Lutzoni F."/>
            <person name="Magnuson J."/>
            <person name="Mondo S."/>
            <person name="Nolan M."/>
            <person name="Ohm R."/>
            <person name="Pangilinan J."/>
            <person name="Park H.-J."/>
            <person name="Ramirez L."/>
            <person name="Alfaro M."/>
            <person name="Sun H."/>
            <person name="Tritt A."/>
            <person name="Yoshinaga Y."/>
            <person name="Zwiers L.-H."/>
            <person name="Turgeon B."/>
            <person name="Goodwin S."/>
            <person name="Spatafora J."/>
            <person name="Crous P."/>
            <person name="Grigoriev I."/>
        </authorList>
    </citation>
    <scope>NUCLEOTIDE SEQUENCE</scope>
    <source>
        <strain evidence="13">Tuck. ex Michener</strain>
    </source>
</reference>
<feature type="domain" description="PKS/mFAS DH" evidence="12">
    <location>
        <begin position="1031"/>
        <end position="1344"/>
    </location>
</feature>
<dbReference type="EMBL" id="ML991771">
    <property type="protein sequence ID" value="KAF2240016.1"/>
    <property type="molecule type" value="Genomic_DNA"/>
</dbReference>
<dbReference type="Pfam" id="PF14765">
    <property type="entry name" value="PS-DH"/>
    <property type="match status" value="1"/>
</dbReference>
<keyword evidence="4" id="KW-0521">NADP</keyword>
<accession>A0A6A6HPI4</accession>
<dbReference type="PROSITE" id="PS52019">
    <property type="entry name" value="PKS_MFAS_DH"/>
    <property type="match status" value="1"/>
</dbReference>
<organism evidence="13 14">
    <name type="scientific">Viridothelium virens</name>
    <name type="common">Speckled blister lichen</name>
    <name type="synonym">Trypethelium virens</name>
    <dbReference type="NCBI Taxonomy" id="1048519"/>
    <lineage>
        <taxon>Eukaryota</taxon>
        <taxon>Fungi</taxon>
        <taxon>Dikarya</taxon>
        <taxon>Ascomycota</taxon>
        <taxon>Pezizomycotina</taxon>
        <taxon>Dothideomycetes</taxon>
        <taxon>Dothideomycetes incertae sedis</taxon>
        <taxon>Trypetheliales</taxon>
        <taxon>Trypetheliaceae</taxon>
        <taxon>Viridothelium</taxon>
    </lineage>
</organism>
<dbReference type="InterPro" id="IPR029063">
    <property type="entry name" value="SAM-dependent_MTases_sf"/>
</dbReference>
<dbReference type="InterPro" id="IPR014031">
    <property type="entry name" value="Ketoacyl_synth_C"/>
</dbReference>
<dbReference type="InterPro" id="IPR049551">
    <property type="entry name" value="PKS_DH_C"/>
</dbReference>
<dbReference type="SUPFAM" id="SSF52151">
    <property type="entry name" value="FabD/lysophospholipase-like"/>
    <property type="match status" value="1"/>
</dbReference>
<dbReference type="InterPro" id="IPR020807">
    <property type="entry name" value="PKS_DH"/>
</dbReference>
<dbReference type="SUPFAM" id="SSF53335">
    <property type="entry name" value="S-adenosyl-L-methionine-dependent methyltransferases"/>
    <property type="match status" value="1"/>
</dbReference>
<dbReference type="SMART" id="SM00823">
    <property type="entry name" value="PKS_PP"/>
    <property type="match status" value="1"/>
</dbReference>
<dbReference type="InterPro" id="IPR056501">
    <property type="entry name" value="NAD-bd_HRPKS_sdrA"/>
</dbReference>
<dbReference type="InterPro" id="IPR020841">
    <property type="entry name" value="PKS_Beta-ketoAc_synthase_dom"/>
</dbReference>
<dbReference type="InterPro" id="IPR020806">
    <property type="entry name" value="PKS_PP-bd"/>
</dbReference>
<dbReference type="FunFam" id="3.40.50.720:FF:000209">
    <property type="entry name" value="Polyketide synthase Pks12"/>
    <property type="match status" value="1"/>
</dbReference>
<dbReference type="InterPro" id="IPR049900">
    <property type="entry name" value="PKS_mFAS_DH"/>
</dbReference>
<dbReference type="SMART" id="SM00829">
    <property type="entry name" value="PKS_ER"/>
    <property type="match status" value="1"/>
</dbReference>
<feature type="active site" description="Proton acceptor; for dehydratase activity" evidence="8">
    <location>
        <position position="1063"/>
    </location>
</feature>
<gene>
    <name evidence="13" type="ORF">EV356DRAFT_556687</name>
</gene>
<dbReference type="PROSITE" id="PS00606">
    <property type="entry name" value="KS3_1"/>
    <property type="match status" value="1"/>
</dbReference>
<evidence type="ECO:0000256" key="7">
    <source>
        <dbReference type="ARBA" id="ARBA00023315"/>
    </source>
</evidence>
<dbReference type="Pfam" id="PF13602">
    <property type="entry name" value="ADH_zinc_N_2"/>
    <property type="match status" value="1"/>
</dbReference>
<evidence type="ECO:0000313" key="13">
    <source>
        <dbReference type="EMBL" id="KAF2240016.1"/>
    </source>
</evidence>
<evidence type="ECO:0000313" key="14">
    <source>
        <dbReference type="Proteomes" id="UP000800092"/>
    </source>
</evidence>
<keyword evidence="1" id="KW-0596">Phosphopantetheine</keyword>
<dbReference type="InterPro" id="IPR006162">
    <property type="entry name" value="Ppantetheine_attach_site"/>
</dbReference>
<evidence type="ECO:0000256" key="8">
    <source>
        <dbReference type="PROSITE-ProRule" id="PRU01363"/>
    </source>
</evidence>
<dbReference type="Proteomes" id="UP000800092">
    <property type="component" value="Unassembled WGS sequence"/>
</dbReference>
<name>A0A6A6HPI4_VIRVR</name>
<dbReference type="InterPro" id="IPR009081">
    <property type="entry name" value="PP-bd_ACP"/>
</dbReference>
<dbReference type="GO" id="GO:0006633">
    <property type="term" value="P:fatty acid biosynthetic process"/>
    <property type="evidence" value="ECO:0007669"/>
    <property type="project" value="InterPro"/>
</dbReference>
<dbReference type="InterPro" id="IPR016039">
    <property type="entry name" value="Thiolase-like"/>
</dbReference>
<protein>
    <submittedName>
        <fullName evidence="13">Reducing type I polyketide synthase</fullName>
    </submittedName>
</protein>
<dbReference type="InterPro" id="IPR013154">
    <property type="entry name" value="ADH-like_N"/>
</dbReference>
<evidence type="ECO:0000259" key="12">
    <source>
        <dbReference type="PROSITE" id="PS52019"/>
    </source>
</evidence>
<dbReference type="Pfam" id="PF21089">
    <property type="entry name" value="PKS_DH_N"/>
    <property type="match status" value="1"/>
</dbReference>
<dbReference type="Pfam" id="PF00698">
    <property type="entry name" value="Acyl_transf_1"/>
    <property type="match status" value="1"/>
</dbReference>
<dbReference type="InterPro" id="IPR036736">
    <property type="entry name" value="ACP-like_sf"/>
</dbReference>
<dbReference type="InterPro" id="IPR042104">
    <property type="entry name" value="PKS_dehydratase_sf"/>
</dbReference>
<dbReference type="PANTHER" id="PTHR43775">
    <property type="entry name" value="FATTY ACID SYNTHASE"/>
    <property type="match status" value="1"/>
</dbReference>
<dbReference type="Gene3D" id="1.10.1200.10">
    <property type="entry name" value="ACP-like"/>
    <property type="match status" value="1"/>
</dbReference>
<dbReference type="GO" id="GO:0030639">
    <property type="term" value="P:polyketide biosynthetic process"/>
    <property type="evidence" value="ECO:0007669"/>
    <property type="project" value="UniProtKB-ARBA"/>
</dbReference>
<dbReference type="Pfam" id="PF23114">
    <property type="entry name" value="NAD-bd_HRPKS_sdrA"/>
    <property type="match status" value="1"/>
</dbReference>
<dbReference type="Gene3D" id="3.40.47.10">
    <property type="match status" value="1"/>
</dbReference>
<dbReference type="CDD" id="cd00833">
    <property type="entry name" value="PKS"/>
    <property type="match status" value="1"/>
</dbReference>
<dbReference type="InterPro" id="IPR001227">
    <property type="entry name" value="Ac_transferase_dom_sf"/>
</dbReference>
<keyword evidence="6" id="KW-0511">Multifunctional enzyme</keyword>
<dbReference type="InterPro" id="IPR014030">
    <property type="entry name" value="Ketoacyl_synth_N"/>
</dbReference>
<evidence type="ECO:0000256" key="3">
    <source>
        <dbReference type="ARBA" id="ARBA00022679"/>
    </source>
</evidence>
<keyword evidence="7" id="KW-0012">Acyltransferase</keyword>
<dbReference type="GO" id="GO:0004315">
    <property type="term" value="F:3-oxoacyl-[acyl-carrier-protein] synthase activity"/>
    <property type="evidence" value="ECO:0007669"/>
    <property type="project" value="InterPro"/>
</dbReference>
<dbReference type="InterPro" id="IPR057326">
    <property type="entry name" value="KR_dom"/>
</dbReference>
<dbReference type="Pfam" id="PF00109">
    <property type="entry name" value="ketoacyl-synt"/>
    <property type="match status" value="1"/>
</dbReference>
<dbReference type="PROSITE" id="PS50075">
    <property type="entry name" value="CARRIER"/>
    <property type="match status" value="1"/>
</dbReference>
<dbReference type="Pfam" id="PF08240">
    <property type="entry name" value="ADH_N"/>
    <property type="match status" value="1"/>
</dbReference>
<dbReference type="CDD" id="cd05195">
    <property type="entry name" value="enoyl_red"/>
    <property type="match status" value="1"/>
</dbReference>
<feature type="region of interest" description="N-terminal hotdog fold" evidence="8">
    <location>
        <begin position="1031"/>
        <end position="1160"/>
    </location>
</feature>
<feature type="compositionally biased region" description="Basic and acidic residues" evidence="9">
    <location>
        <begin position="41"/>
        <end position="52"/>
    </location>
</feature>
<dbReference type="SUPFAM" id="SSF55048">
    <property type="entry name" value="Probable ACP-binding domain of malonyl-CoA ACP transacylase"/>
    <property type="match status" value="1"/>
</dbReference>
<dbReference type="InterPro" id="IPR050091">
    <property type="entry name" value="PKS_NRPS_Biosynth_Enz"/>
</dbReference>
<feature type="region of interest" description="C-terminal hotdog fold" evidence="8">
    <location>
        <begin position="1189"/>
        <end position="1344"/>
    </location>
</feature>
<dbReference type="GO" id="GO:0016491">
    <property type="term" value="F:oxidoreductase activity"/>
    <property type="evidence" value="ECO:0007669"/>
    <property type="project" value="UniProtKB-KW"/>
</dbReference>
<feature type="domain" description="Ketosynthase family 3 (KS3)" evidence="11">
    <location>
        <begin position="62"/>
        <end position="487"/>
    </location>
</feature>
<feature type="region of interest" description="Disordered" evidence="9">
    <location>
        <begin position="327"/>
        <end position="347"/>
    </location>
</feature>
<proteinExistence type="predicted"/>
<evidence type="ECO:0000259" key="11">
    <source>
        <dbReference type="PROSITE" id="PS52004"/>
    </source>
</evidence>
<dbReference type="Pfam" id="PF08659">
    <property type="entry name" value="KR"/>
    <property type="match status" value="1"/>
</dbReference>
<dbReference type="PROSITE" id="PS52004">
    <property type="entry name" value="KS3_2"/>
    <property type="match status" value="1"/>
</dbReference>
<keyword evidence="5" id="KW-0560">Oxidoreductase</keyword>
<feature type="active site" description="Proton donor; for dehydratase activity" evidence="8">
    <location>
        <position position="1254"/>
    </location>
</feature>
<dbReference type="Gene3D" id="3.40.366.10">
    <property type="entry name" value="Malonyl-Coenzyme A Acyl Carrier Protein, domain 2"/>
    <property type="match status" value="1"/>
</dbReference>